<protein>
    <submittedName>
        <fullName evidence="1">Uncharacterized protein</fullName>
    </submittedName>
</protein>
<dbReference type="STRING" id="82374.NZ47_09525"/>
<dbReference type="AlphaFoldDB" id="A0A0B2JY29"/>
<evidence type="ECO:0000313" key="1">
    <source>
        <dbReference type="EMBL" id="KHM51613.1"/>
    </source>
</evidence>
<accession>A0A0B2JY29</accession>
<organism evidence="1 2">
    <name type="scientific">Anaerovibrio lipolyticus</name>
    <dbReference type="NCBI Taxonomy" id="82374"/>
    <lineage>
        <taxon>Bacteria</taxon>
        <taxon>Bacillati</taxon>
        <taxon>Bacillota</taxon>
        <taxon>Negativicutes</taxon>
        <taxon>Selenomonadales</taxon>
        <taxon>Selenomonadaceae</taxon>
        <taxon>Anaerovibrio</taxon>
    </lineage>
</organism>
<keyword evidence="2" id="KW-1185">Reference proteome</keyword>
<evidence type="ECO:0000313" key="2">
    <source>
        <dbReference type="Proteomes" id="UP000030993"/>
    </source>
</evidence>
<gene>
    <name evidence="1" type="ORF">NZ47_09525</name>
</gene>
<reference evidence="1 2" key="1">
    <citation type="journal article" date="2013" name="PLoS ONE">
        <title>Identification and characterization of three novel lipases belonging to families II and V from Anaerovibrio lipolyticus 5ST.</title>
        <authorList>
            <person name="Prive F."/>
            <person name="Kaderbhai N.N."/>
            <person name="Girdwood S."/>
            <person name="Worgan H.J."/>
            <person name="Pinloche E."/>
            <person name="Scollan N.D."/>
            <person name="Huws S.A."/>
            <person name="Newbold C.J."/>
        </authorList>
    </citation>
    <scope>NUCLEOTIDE SEQUENCE [LARGE SCALE GENOMIC DNA]</scope>
    <source>
        <strain evidence="1 2">5S</strain>
    </source>
</reference>
<dbReference type="EMBL" id="JSCE01000183">
    <property type="protein sequence ID" value="KHM51613.1"/>
    <property type="molecule type" value="Genomic_DNA"/>
</dbReference>
<comment type="caution">
    <text evidence="1">The sequence shown here is derived from an EMBL/GenBank/DDBJ whole genome shotgun (WGS) entry which is preliminary data.</text>
</comment>
<dbReference type="Proteomes" id="UP000030993">
    <property type="component" value="Unassembled WGS sequence"/>
</dbReference>
<sequence>MRKSNKIYALYVGEQNVCDGTLEEICKRTGMTMDTLKWMTRPSAMKRILKRKKVPKCLVYIGEDELCMN</sequence>
<dbReference type="RefSeq" id="WP_039209760.1">
    <property type="nucleotide sequence ID" value="NZ_JSCE01000183.1"/>
</dbReference>
<name>A0A0B2JY29_9FIRM</name>
<proteinExistence type="predicted"/>